<dbReference type="RefSeq" id="WP_134116660.1">
    <property type="nucleotide sequence ID" value="NZ_SOEG01000012.1"/>
</dbReference>
<feature type="signal peptide" evidence="1">
    <location>
        <begin position="1"/>
        <end position="23"/>
    </location>
</feature>
<feature type="domain" description="Outer membrane protein OmpA-like transmembrane" evidence="2">
    <location>
        <begin position="88"/>
        <end position="202"/>
    </location>
</feature>
<evidence type="ECO:0000313" key="4">
    <source>
        <dbReference type="Proteomes" id="UP000295832"/>
    </source>
</evidence>
<evidence type="ECO:0000313" key="3">
    <source>
        <dbReference type="EMBL" id="TDX51567.1"/>
    </source>
</evidence>
<keyword evidence="4" id="KW-1185">Reference proteome</keyword>
<dbReference type="SUPFAM" id="SSF56925">
    <property type="entry name" value="OMPA-like"/>
    <property type="match status" value="1"/>
</dbReference>
<comment type="caution">
    <text evidence="3">The sequence shown here is derived from an EMBL/GenBank/DDBJ whole genome shotgun (WGS) entry which is preliminary data.</text>
</comment>
<dbReference type="EMBL" id="SOEG01000012">
    <property type="protein sequence ID" value="TDX51567.1"/>
    <property type="molecule type" value="Genomic_DNA"/>
</dbReference>
<dbReference type="AlphaFoldDB" id="A0A4R8H7R0"/>
<protein>
    <submittedName>
        <fullName evidence="3">Outer membrane protein with beta-barrel domain</fullName>
    </submittedName>
</protein>
<dbReference type="InterPro" id="IPR000498">
    <property type="entry name" value="OmpA-like_TM_dom"/>
</dbReference>
<dbReference type="InterPro" id="IPR011250">
    <property type="entry name" value="OMP/PagP_B-barrel"/>
</dbReference>
<organism evidence="3 4">
    <name type="scientific">Orenia marismortui</name>
    <dbReference type="NCBI Taxonomy" id="46469"/>
    <lineage>
        <taxon>Bacteria</taxon>
        <taxon>Bacillati</taxon>
        <taxon>Bacillota</taxon>
        <taxon>Clostridia</taxon>
        <taxon>Halanaerobiales</taxon>
        <taxon>Halobacteroidaceae</taxon>
        <taxon>Orenia</taxon>
    </lineage>
</organism>
<name>A0A4R8H7R0_9FIRM</name>
<feature type="chain" id="PRO_5020628325" evidence="1">
    <location>
        <begin position="24"/>
        <end position="228"/>
    </location>
</feature>
<evidence type="ECO:0000259" key="2">
    <source>
        <dbReference type="Pfam" id="PF01389"/>
    </source>
</evidence>
<evidence type="ECO:0000256" key="1">
    <source>
        <dbReference type="SAM" id="SignalP"/>
    </source>
</evidence>
<accession>A0A4R8H7R0</accession>
<dbReference type="Proteomes" id="UP000295832">
    <property type="component" value="Unassembled WGS sequence"/>
</dbReference>
<proteinExistence type="predicted"/>
<keyword evidence="1" id="KW-0732">Signal</keyword>
<sequence length="228" mass="25549">MKKLIVALVALVFITTIATTSFAENSISFEILESDTSYKSLGGEFMIKDHWSFLGDYTFSRIDQYSIGLRINKLNLSIMNNIFNSEKLSAQLGLGYSYGSANLSSNYFPDMNVSSREHGLILAGNAEVDLDDRLSLFGKINYIPKAKLEGKIENNETIDEISDSIKKYEAKIGLKSKLAENLTARLGYNFTRYLDNINSGHVDPNNLKLKENFNHNQSGIFLGLESNF</sequence>
<gene>
    <name evidence="3" type="ORF">C7959_11267</name>
</gene>
<dbReference type="Pfam" id="PF01389">
    <property type="entry name" value="OmpA_membrane"/>
    <property type="match status" value="1"/>
</dbReference>
<reference evidence="3 4" key="1">
    <citation type="submission" date="2019-03" db="EMBL/GenBank/DDBJ databases">
        <title>Subsurface microbial communities from deep shales in Ohio and West Virginia, USA.</title>
        <authorList>
            <person name="Wrighton K."/>
        </authorList>
    </citation>
    <scope>NUCLEOTIDE SEQUENCE [LARGE SCALE GENOMIC DNA]</scope>
    <source>
        <strain evidence="3 4">MSL 6dP</strain>
    </source>
</reference>